<gene>
    <name evidence="2" type="ORF">HRI_002304300</name>
</gene>
<dbReference type="Pfam" id="PF06911">
    <property type="entry name" value="Senescence"/>
    <property type="match status" value="1"/>
</dbReference>
<name>A0A9W7I2G7_HIBTR</name>
<organism evidence="2 3">
    <name type="scientific">Hibiscus trionum</name>
    <name type="common">Flower of an hour</name>
    <dbReference type="NCBI Taxonomy" id="183268"/>
    <lineage>
        <taxon>Eukaryota</taxon>
        <taxon>Viridiplantae</taxon>
        <taxon>Streptophyta</taxon>
        <taxon>Embryophyta</taxon>
        <taxon>Tracheophyta</taxon>
        <taxon>Spermatophyta</taxon>
        <taxon>Magnoliopsida</taxon>
        <taxon>eudicotyledons</taxon>
        <taxon>Gunneridae</taxon>
        <taxon>Pentapetalae</taxon>
        <taxon>rosids</taxon>
        <taxon>malvids</taxon>
        <taxon>Malvales</taxon>
        <taxon>Malvaceae</taxon>
        <taxon>Malvoideae</taxon>
        <taxon>Hibiscus</taxon>
    </lineage>
</organism>
<evidence type="ECO:0000313" key="3">
    <source>
        <dbReference type="Proteomes" id="UP001165190"/>
    </source>
</evidence>
<reference evidence="2" key="1">
    <citation type="submission" date="2023-05" db="EMBL/GenBank/DDBJ databases">
        <title>Genome and transcriptome analyses reveal genes involved in the formation of fine ridges on petal epidermal cells in Hibiscus trionum.</title>
        <authorList>
            <person name="Koshimizu S."/>
            <person name="Masuda S."/>
            <person name="Ishii T."/>
            <person name="Shirasu K."/>
            <person name="Hoshino A."/>
            <person name="Arita M."/>
        </authorList>
    </citation>
    <scope>NUCLEOTIDE SEQUENCE</scope>
    <source>
        <strain evidence="2">Hamamatsu line</strain>
    </source>
</reference>
<dbReference type="AlphaFoldDB" id="A0A9W7I2G7"/>
<accession>A0A9W7I2G7</accession>
<comment type="caution">
    <text evidence="2">The sequence shown here is derived from an EMBL/GenBank/DDBJ whole genome shotgun (WGS) entry which is preliminary data.</text>
</comment>
<protein>
    <recommendedName>
        <fullName evidence="1">Senescence domain-containing protein</fullName>
    </recommendedName>
</protein>
<dbReference type="InterPro" id="IPR009686">
    <property type="entry name" value="Senescence/spartin_C"/>
</dbReference>
<feature type="domain" description="Senescence" evidence="1">
    <location>
        <begin position="326"/>
        <end position="514"/>
    </location>
</feature>
<sequence length="528" mass="57295">MDSQYPNQKPSLYPELIQTNPEIPQYSSYSSSSNLYPTIDKRDFDENLFPDFSPYSDSRRNGYAYPPSAPTAHYSQFPVSSHNVYSVPHFAPTVHPSQYSVSGHNGHSDPPFVTTAPPETFLVSGSNDHSDPPFAPTAPAEAVEEVLIRIPGAIVNLIDKSYSVELACGDFAVVRLWQDNNIVAVLAHVADEVQWPITKQGTAVKLDDSHYFFSLQFPKEADSIEDDGGKIKTSEEGSDLLSYGLTIASKGQENLLMQLDYILRCYSCFTVQEVKGKGEEVLDGGKNMSPEDLNSASMKEAMEGRCAAYWTTLAPNVEEYSGKTAKMIAAGSGQLIRGILWCGDVTIDRLNRGNEVLKSRMTPAEEDLEISPETLKRIQRIKKVTKVTHKVAKGVLSGVVKVSGYFSNSVANSKLGKRVFRLLPGEMVLATLDGFDKICDAVEAAGKNVMSTSSSVTTELVNQKYGEKAAEATGEGLNAAGHAMGTAWAAFKLRKALNPKSALKSSVLAKAAAKATVEEAKAKAKAKK</sequence>
<dbReference type="InterPro" id="IPR045036">
    <property type="entry name" value="Spartin-like"/>
</dbReference>
<dbReference type="Proteomes" id="UP001165190">
    <property type="component" value="Unassembled WGS sequence"/>
</dbReference>
<dbReference type="EMBL" id="BSYR01000021">
    <property type="protein sequence ID" value="GMI86350.1"/>
    <property type="molecule type" value="Genomic_DNA"/>
</dbReference>
<evidence type="ECO:0000259" key="1">
    <source>
        <dbReference type="Pfam" id="PF06911"/>
    </source>
</evidence>
<dbReference type="GO" id="GO:0005886">
    <property type="term" value="C:plasma membrane"/>
    <property type="evidence" value="ECO:0007669"/>
    <property type="project" value="TreeGrafter"/>
</dbReference>
<dbReference type="PANTHER" id="PTHR21068">
    <property type="entry name" value="SPARTIN"/>
    <property type="match status" value="1"/>
</dbReference>
<keyword evidence="3" id="KW-1185">Reference proteome</keyword>
<proteinExistence type="predicted"/>
<dbReference type="OrthoDB" id="20821at2759"/>
<dbReference type="PANTHER" id="PTHR21068:SF43">
    <property type="entry name" value="SPARTIN"/>
    <property type="match status" value="1"/>
</dbReference>
<evidence type="ECO:0000313" key="2">
    <source>
        <dbReference type="EMBL" id="GMI86350.1"/>
    </source>
</evidence>